<dbReference type="EMBL" id="CM000364">
    <property type="protein sequence ID" value="EDX14005.1"/>
    <property type="molecule type" value="Genomic_DNA"/>
</dbReference>
<dbReference type="Proteomes" id="UP000000304">
    <property type="component" value="Chromosome 3R"/>
</dbReference>
<evidence type="ECO:0000313" key="2">
    <source>
        <dbReference type="EMBL" id="EDX14005.1"/>
    </source>
</evidence>
<proteinExistence type="predicted"/>
<evidence type="ECO:0000259" key="1">
    <source>
        <dbReference type="PROSITE" id="PS50106"/>
    </source>
</evidence>
<dbReference type="CDD" id="cd00136">
    <property type="entry name" value="PDZ_canonical"/>
    <property type="match status" value="1"/>
</dbReference>
<dbReference type="Gene3D" id="2.30.42.10">
    <property type="match status" value="1"/>
</dbReference>
<organism evidence="2 3">
    <name type="scientific">Drosophila simulans</name>
    <name type="common">Fruit fly</name>
    <dbReference type="NCBI Taxonomy" id="7240"/>
    <lineage>
        <taxon>Eukaryota</taxon>
        <taxon>Metazoa</taxon>
        <taxon>Ecdysozoa</taxon>
        <taxon>Arthropoda</taxon>
        <taxon>Hexapoda</taxon>
        <taxon>Insecta</taxon>
        <taxon>Pterygota</taxon>
        <taxon>Neoptera</taxon>
        <taxon>Endopterygota</taxon>
        <taxon>Diptera</taxon>
        <taxon>Brachycera</taxon>
        <taxon>Muscomorpha</taxon>
        <taxon>Ephydroidea</taxon>
        <taxon>Drosophilidae</taxon>
        <taxon>Drosophila</taxon>
        <taxon>Sophophora</taxon>
    </lineage>
</organism>
<dbReference type="InterPro" id="IPR036034">
    <property type="entry name" value="PDZ_sf"/>
</dbReference>
<evidence type="ECO:0000313" key="3">
    <source>
        <dbReference type="Proteomes" id="UP000000304"/>
    </source>
</evidence>
<dbReference type="InterPro" id="IPR001478">
    <property type="entry name" value="PDZ"/>
</dbReference>
<dbReference type="SMART" id="SM00228">
    <property type="entry name" value="PDZ"/>
    <property type="match status" value="1"/>
</dbReference>
<dbReference type="SUPFAM" id="SSF50156">
    <property type="entry name" value="PDZ domain-like"/>
    <property type="match status" value="1"/>
</dbReference>
<dbReference type="HOGENOM" id="CLU_2099406_0_0_1"/>
<protein>
    <submittedName>
        <fullName evidence="2">GD18416</fullName>
    </submittedName>
</protein>
<dbReference type="PROSITE" id="PS50106">
    <property type="entry name" value="PDZ"/>
    <property type="match status" value="1"/>
</dbReference>
<dbReference type="Pfam" id="PF17820">
    <property type="entry name" value="PDZ_6"/>
    <property type="match status" value="1"/>
</dbReference>
<gene>
    <name evidence="2" type="primary">Dsim\GD18416</name>
    <name evidence="2" type="ORF">Dsim_GD18416</name>
</gene>
<name>B4R1B9_DROSI</name>
<dbReference type="STRING" id="7240.B4R1B9"/>
<feature type="domain" description="PDZ" evidence="1">
    <location>
        <begin position="4"/>
        <end position="72"/>
    </location>
</feature>
<dbReference type="OMA" id="ANMAPNE"/>
<dbReference type="InterPro" id="IPR041489">
    <property type="entry name" value="PDZ_6"/>
</dbReference>
<dbReference type="OrthoDB" id="4788989at2759"/>
<sequence>MLQLCTIYACANGTLGLNLSRAPWDPYPWVSGVQAKSSAERGGVRLGDTLLELNGADVLGLRISELANRLQDHWQSGAGVVTLMMWRQQASIDPNEDPAEASHAVVSSRHLCSILLA</sequence>
<keyword evidence="3" id="KW-1185">Reference proteome</keyword>
<accession>B4R1B9</accession>
<reference evidence="2 3" key="1">
    <citation type="journal article" date="2007" name="Nature">
        <title>Evolution of genes and genomes on the Drosophila phylogeny.</title>
        <authorList>
            <consortium name="Drosophila 12 Genomes Consortium"/>
            <person name="Clark A.G."/>
            <person name="Eisen M.B."/>
            <person name="Smith D.R."/>
            <person name="Bergman C.M."/>
            <person name="Oliver B."/>
            <person name="Markow T.A."/>
            <person name="Kaufman T.C."/>
            <person name="Kellis M."/>
            <person name="Gelbart W."/>
            <person name="Iyer V.N."/>
            <person name="Pollard D.A."/>
            <person name="Sackton T.B."/>
            <person name="Larracuente A.M."/>
            <person name="Singh N.D."/>
            <person name="Abad J.P."/>
            <person name="Abt D.N."/>
            <person name="Adryan B."/>
            <person name="Aguade M."/>
            <person name="Akashi H."/>
            <person name="Anderson W.W."/>
            <person name="Aquadro C.F."/>
            <person name="Ardell D.H."/>
            <person name="Arguello R."/>
            <person name="Artieri C.G."/>
            <person name="Barbash D.A."/>
            <person name="Barker D."/>
            <person name="Barsanti P."/>
            <person name="Batterham P."/>
            <person name="Batzoglou S."/>
            <person name="Begun D."/>
            <person name="Bhutkar A."/>
            <person name="Blanco E."/>
            <person name="Bosak S.A."/>
            <person name="Bradley R.K."/>
            <person name="Brand A.D."/>
            <person name="Brent M.R."/>
            <person name="Brooks A.N."/>
            <person name="Brown R.H."/>
            <person name="Butlin R.K."/>
            <person name="Caggese C."/>
            <person name="Calvi B.R."/>
            <person name="Bernardo de Carvalho A."/>
            <person name="Caspi A."/>
            <person name="Castrezana S."/>
            <person name="Celniker S.E."/>
            <person name="Chang J.L."/>
            <person name="Chapple C."/>
            <person name="Chatterji S."/>
            <person name="Chinwalla A."/>
            <person name="Civetta A."/>
            <person name="Clifton S.W."/>
            <person name="Comeron J.M."/>
            <person name="Costello J.C."/>
            <person name="Coyne J.A."/>
            <person name="Daub J."/>
            <person name="David R.G."/>
            <person name="Delcher A.L."/>
            <person name="Delehaunty K."/>
            <person name="Do C.B."/>
            <person name="Ebling H."/>
            <person name="Edwards K."/>
            <person name="Eickbush T."/>
            <person name="Evans J.D."/>
            <person name="Filipski A."/>
            <person name="Findeiss S."/>
            <person name="Freyhult E."/>
            <person name="Fulton L."/>
            <person name="Fulton R."/>
            <person name="Garcia A.C."/>
            <person name="Gardiner A."/>
            <person name="Garfield D.A."/>
            <person name="Garvin B.E."/>
            <person name="Gibson G."/>
            <person name="Gilbert D."/>
            <person name="Gnerre S."/>
            <person name="Godfrey J."/>
            <person name="Good R."/>
            <person name="Gotea V."/>
            <person name="Gravely B."/>
            <person name="Greenberg A.J."/>
            <person name="Griffiths-Jones S."/>
            <person name="Gross S."/>
            <person name="Guigo R."/>
            <person name="Gustafson E.A."/>
            <person name="Haerty W."/>
            <person name="Hahn M.W."/>
            <person name="Halligan D.L."/>
            <person name="Halpern A.L."/>
            <person name="Halter G.M."/>
            <person name="Han M.V."/>
            <person name="Heger A."/>
            <person name="Hillier L."/>
            <person name="Hinrichs A.S."/>
            <person name="Holmes I."/>
            <person name="Hoskins R.A."/>
            <person name="Hubisz M.J."/>
            <person name="Hultmark D."/>
            <person name="Huntley M.A."/>
            <person name="Jaffe D.B."/>
            <person name="Jagadeeshan S."/>
            <person name="Jeck W.R."/>
            <person name="Johnson J."/>
            <person name="Jones C.D."/>
            <person name="Jordan W.C."/>
            <person name="Karpen G.H."/>
            <person name="Kataoka E."/>
            <person name="Keightley P.D."/>
            <person name="Kheradpour P."/>
            <person name="Kirkness E.F."/>
            <person name="Koerich L.B."/>
            <person name="Kristiansen K."/>
            <person name="Kudrna D."/>
            <person name="Kulathinal R.J."/>
            <person name="Kumar S."/>
            <person name="Kwok R."/>
            <person name="Lander E."/>
            <person name="Langley C.H."/>
            <person name="Lapoint R."/>
            <person name="Lazzaro B.P."/>
            <person name="Lee S.J."/>
            <person name="Levesque L."/>
            <person name="Li R."/>
            <person name="Lin C.F."/>
            <person name="Lin M.F."/>
            <person name="Lindblad-Toh K."/>
            <person name="Llopart A."/>
            <person name="Long M."/>
            <person name="Low L."/>
            <person name="Lozovsky E."/>
            <person name="Lu J."/>
            <person name="Luo M."/>
            <person name="Machado C.A."/>
            <person name="Makalowski W."/>
            <person name="Marzo M."/>
            <person name="Matsuda M."/>
            <person name="Matzkin L."/>
            <person name="McAllister B."/>
            <person name="McBride C.S."/>
            <person name="McKernan B."/>
            <person name="McKernan K."/>
            <person name="Mendez-Lago M."/>
            <person name="Minx P."/>
            <person name="Mollenhauer M.U."/>
            <person name="Montooth K."/>
            <person name="Mount S.M."/>
            <person name="Mu X."/>
            <person name="Myers E."/>
            <person name="Negre B."/>
            <person name="Newfeld S."/>
            <person name="Nielsen R."/>
            <person name="Noor M.A."/>
            <person name="O'Grady P."/>
            <person name="Pachter L."/>
            <person name="Papaceit M."/>
            <person name="Parisi M.J."/>
            <person name="Parisi M."/>
            <person name="Parts L."/>
            <person name="Pedersen J.S."/>
            <person name="Pesole G."/>
            <person name="Phillippy A.M."/>
            <person name="Ponting C.P."/>
            <person name="Pop M."/>
            <person name="Porcelli D."/>
            <person name="Powell J.R."/>
            <person name="Prohaska S."/>
            <person name="Pruitt K."/>
            <person name="Puig M."/>
            <person name="Quesneville H."/>
            <person name="Ram K.R."/>
            <person name="Rand D."/>
            <person name="Rasmussen M.D."/>
            <person name="Reed L.K."/>
            <person name="Reenan R."/>
            <person name="Reily A."/>
            <person name="Remington K.A."/>
            <person name="Rieger T.T."/>
            <person name="Ritchie M.G."/>
            <person name="Robin C."/>
            <person name="Rogers Y.H."/>
            <person name="Rohde C."/>
            <person name="Rozas J."/>
            <person name="Rubenfield M.J."/>
            <person name="Ruiz A."/>
            <person name="Russo S."/>
            <person name="Salzberg S.L."/>
            <person name="Sanchez-Gracia A."/>
            <person name="Saranga D.J."/>
            <person name="Sato H."/>
            <person name="Schaeffer S.W."/>
            <person name="Schatz M.C."/>
            <person name="Schlenke T."/>
            <person name="Schwartz R."/>
            <person name="Segarra C."/>
            <person name="Singh R.S."/>
            <person name="Sirot L."/>
            <person name="Sirota M."/>
            <person name="Sisneros N.B."/>
            <person name="Smith C.D."/>
            <person name="Smith T.F."/>
            <person name="Spieth J."/>
            <person name="Stage D.E."/>
            <person name="Stark A."/>
            <person name="Stephan W."/>
            <person name="Strausberg R.L."/>
            <person name="Strempel S."/>
            <person name="Sturgill D."/>
            <person name="Sutton G."/>
            <person name="Sutton G.G."/>
            <person name="Tao W."/>
            <person name="Teichmann S."/>
            <person name="Tobari Y.N."/>
            <person name="Tomimura Y."/>
            <person name="Tsolas J.M."/>
            <person name="Valente V.L."/>
            <person name="Venter E."/>
            <person name="Venter J.C."/>
            <person name="Vicario S."/>
            <person name="Vieira F.G."/>
            <person name="Vilella A.J."/>
            <person name="Villasante A."/>
            <person name="Walenz B."/>
            <person name="Wang J."/>
            <person name="Wasserman M."/>
            <person name="Watts T."/>
            <person name="Wilson D."/>
            <person name="Wilson R.K."/>
            <person name="Wing R.A."/>
            <person name="Wolfner M.F."/>
            <person name="Wong A."/>
            <person name="Wong G.K."/>
            <person name="Wu C.I."/>
            <person name="Wu G."/>
            <person name="Yamamoto D."/>
            <person name="Yang H.P."/>
            <person name="Yang S.P."/>
            <person name="Yorke J.A."/>
            <person name="Yoshida K."/>
            <person name="Zdobnov E."/>
            <person name="Zhang P."/>
            <person name="Zhang Y."/>
            <person name="Zimin A.V."/>
            <person name="Baldwin J."/>
            <person name="Abdouelleil A."/>
            <person name="Abdulkadir J."/>
            <person name="Abebe A."/>
            <person name="Abera B."/>
            <person name="Abreu J."/>
            <person name="Acer S.C."/>
            <person name="Aftuck L."/>
            <person name="Alexander A."/>
            <person name="An P."/>
            <person name="Anderson E."/>
            <person name="Anderson S."/>
            <person name="Arachi H."/>
            <person name="Azer M."/>
            <person name="Bachantsang P."/>
            <person name="Barry A."/>
            <person name="Bayul T."/>
            <person name="Berlin A."/>
            <person name="Bessette D."/>
            <person name="Bloom T."/>
            <person name="Blye J."/>
            <person name="Boguslavskiy L."/>
            <person name="Bonnet C."/>
            <person name="Boukhgalter B."/>
            <person name="Bourzgui I."/>
            <person name="Brown A."/>
            <person name="Cahill P."/>
            <person name="Channer S."/>
            <person name="Cheshatsang Y."/>
            <person name="Chuda L."/>
            <person name="Citroen M."/>
            <person name="Collymore A."/>
            <person name="Cooke P."/>
            <person name="Costello M."/>
            <person name="D'Aco K."/>
            <person name="Daza R."/>
            <person name="De Haan G."/>
            <person name="DeGray S."/>
            <person name="DeMaso C."/>
            <person name="Dhargay N."/>
            <person name="Dooley K."/>
            <person name="Dooley E."/>
            <person name="Doricent M."/>
            <person name="Dorje P."/>
            <person name="Dorjee K."/>
            <person name="Dupes A."/>
            <person name="Elong R."/>
            <person name="Falk J."/>
            <person name="Farina A."/>
            <person name="Faro S."/>
            <person name="Ferguson D."/>
            <person name="Fisher S."/>
            <person name="Foley C.D."/>
            <person name="Franke A."/>
            <person name="Friedrich D."/>
            <person name="Gadbois L."/>
            <person name="Gearin G."/>
            <person name="Gearin C.R."/>
            <person name="Giannoukos G."/>
            <person name="Goode T."/>
            <person name="Graham J."/>
            <person name="Grandbois E."/>
            <person name="Grewal S."/>
            <person name="Gyaltsen K."/>
            <person name="Hafez N."/>
            <person name="Hagos B."/>
            <person name="Hall J."/>
            <person name="Henson C."/>
            <person name="Hollinger A."/>
            <person name="Honan T."/>
            <person name="Huard M.D."/>
            <person name="Hughes L."/>
            <person name="Hurhula B."/>
            <person name="Husby M.E."/>
            <person name="Kamat A."/>
            <person name="Kanga B."/>
            <person name="Kashin S."/>
            <person name="Khazanovich D."/>
            <person name="Kisner P."/>
            <person name="Lance K."/>
            <person name="Lara M."/>
            <person name="Lee W."/>
            <person name="Lennon N."/>
            <person name="Letendre F."/>
            <person name="LeVine R."/>
            <person name="Lipovsky A."/>
            <person name="Liu X."/>
            <person name="Liu J."/>
            <person name="Liu S."/>
            <person name="Lokyitsang T."/>
            <person name="Lokyitsang Y."/>
            <person name="Lubonja R."/>
            <person name="Lui A."/>
            <person name="MacDonald P."/>
            <person name="Magnisalis V."/>
            <person name="Maru K."/>
            <person name="Matthews C."/>
            <person name="McCusker W."/>
            <person name="McDonough S."/>
            <person name="Mehta T."/>
            <person name="Meldrim J."/>
            <person name="Meneus L."/>
            <person name="Mihai O."/>
            <person name="Mihalev A."/>
            <person name="Mihova T."/>
            <person name="Mittelman R."/>
            <person name="Mlenga V."/>
            <person name="Montmayeur A."/>
            <person name="Mulrain L."/>
            <person name="Navidi A."/>
            <person name="Naylor J."/>
            <person name="Negash T."/>
            <person name="Nguyen T."/>
            <person name="Nguyen N."/>
            <person name="Nicol R."/>
            <person name="Norbu C."/>
            <person name="Norbu N."/>
            <person name="Novod N."/>
            <person name="O'Neill B."/>
            <person name="Osman S."/>
            <person name="Markiewicz E."/>
            <person name="Oyono O.L."/>
            <person name="Patti C."/>
            <person name="Phunkhang P."/>
            <person name="Pierre F."/>
            <person name="Priest M."/>
            <person name="Raghuraman S."/>
            <person name="Rege F."/>
            <person name="Reyes R."/>
            <person name="Rise C."/>
            <person name="Rogov P."/>
            <person name="Ross K."/>
            <person name="Ryan E."/>
            <person name="Settipalli S."/>
            <person name="Shea T."/>
            <person name="Sherpa N."/>
            <person name="Shi L."/>
            <person name="Shih D."/>
            <person name="Sparrow T."/>
            <person name="Spaulding J."/>
            <person name="Stalker J."/>
            <person name="Stange-Thomann N."/>
            <person name="Stavropoulos S."/>
            <person name="Stone C."/>
            <person name="Strader C."/>
            <person name="Tesfaye S."/>
            <person name="Thomson T."/>
            <person name="Thoulutsang Y."/>
            <person name="Thoulutsang D."/>
            <person name="Topham K."/>
            <person name="Topping I."/>
            <person name="Tsamla T."/>
            <person name="Vassiliev H."/>
            <person name="Vo A."/>
            <person name="Wangchuk T."/>
            <person name="Wangdi T."/>
            <person name="Weiand M."/>
            <person name="Wilkinson J."/>
            <person name="Wilson A."/>
            <person name="Yadav S."/>
            <person name="Young G."/>
            <person name="Yu Q."/>
            <person name="Zembek L."/>
            <person name="Zhong D."/>
            <person name="Zimmer A."/>
            <person name="Zwirko Z."/>
            <person name="Jaffe D.B."/>
            <person name="Alvarez P."/>
            <person name="Brockman W."/>
            <person name="Butler J."/>
            <person name="Chin C."/>
            <person name="Gnerre S."/>
            <person name="Grabherr M."/>
            <person name="Kleber M."/>
            <person name="Mauceli E."/>
            <person name="MacCallum I."/>
        </authorList>
    </citation>
    <scope>NUCLEOTIDE SEQUENCE [LARGE SCALE GENOMIC DNA]</scope>
    <source>
        <strain evidence="3">white501</strain>
    </source>
</reference>
<dbReference type="Bgee" id="FBgn0189941">
    <property type="expression patterns" value="Expressed in male reproductive system and 3 other cell types or tissues"/>
</dbReference>
<dbReference type="PhylomeDB" id="B4R1B9"/>
<dbReference type="AlphaFoldDB" id="B4R1B9"/>